<gene>
    <name evidence="1" type="ORF">CK203_077490</name>
</gene>
<evidence type="ECO:0000313" key="1">
    <source>
        <dbReference type="EMBL" id="RVW38681.1"/>
    </source>
</evidence>
<name>A0A438DT83_VITVI</name>
<dbReference type="PANTHER" id="PTHR37610">
    <property type="entry name" value="CCHC-TYPE DOMAIN-CONTAINING PROTEIN"/>
    <property type="match status" value="1"/>
</dbReference>
<dbReference type="Proteomes" id="UP000288805">
    <property type="component" value="Unassembled WGS sequence"/>
</dbReference>
<proteinExistence type="predicted"/>
<sequence length="115" mass="13093">MTKYGMATKKDYLTSEVTSTQEAPISSTNGGLDGAVFLITRHKLNGQNYLQWSHIVKMFICGKGKNDYLIGVVPQLMKEDPKFRGWKDENIMVMSCLINSMNNDVEENFIVYETM</sequence>
<organism evidence="1 2">
    <name type="scientific">Vitis vinifera</name>
    <name type="common">Grape</name>
    <dbReference type="NCBI Taxonomy" id="29760"/>
    <lineage>
        <taxon>Eukaryota</taxon>
        <taxon>Viridiplantae</taxon>
        <taxon>Streptophyta</taxon>
        <taxon>Embryophyta</taxon>
        <taxon>Tracheophyta</taxon>
        <taxon>Spermatophyta</taxon>
        <taxon>Magnoliopsida</taxon>
        <taxon>eudicotyledons</taxon>
        <taxon>Gunneridae</taxon>
        <taxon>Pentapetalae</taxon>
        <taxon>rosids</taxon>
        <taxon>Vitales</taxon>
        <taxon>Vitaceae</taxon>
        <taxon>Viteae</taxon>
        <taxon>Vitis</taxon>
    </lineage>
</organism>
<dbReference type="PANTHER" id="PTHR37610:SF47">
    <property type="entry name" value="RETROTRANSPOSON COPIA-LIKE N-TERMINAL DOMAIN-CONTAINING PROTEIN"/>
    <property type="match status" value="1"/>
</dbReference>
<reference evidence="1 2" key="1">
    <citation type="journal article" date="2018" name="PLoS Genet.">
        <title>Population sequencing reveals clonal diversity and ancestral inbreeding in the grapevine cultivar Chardonnay.</title>
        <authorList>
            <person name="Roach M.J."/>
            <person name="Johnson D.L."/>
            <person name="Bohlmann J."/>
            <person name="van Vuuren H.J."/>
            <person name="Jones S.J."/>
            <person name="Pretorius I.S."/>
            <person name="Schmidt S.A."/>
            <person name="Borneman A.R."/>
        </authorList>
    </citation>
    <scope>NUCLEOTIDE SEQUENCE [LARGE SCALE GENOMIC DNA]</scope>
    <source>
        <strain evidence="2">cv. Chardonnay</strain>
        <tissue evidence="1">Leaf</tissue>
    </source>
</reference>
<evidence type="ECO:0008006" key="3">
    <source>
        <dbReference type="Google" id="ProtNLM"/>
    </source>
</evidence>
<comment type="caution">
    <text evidence="1">The sequence shown here is derived from an EMBL/GenBank/DDBJ whole genome shotgun (WGS) entry which is preliminary data.</text>
</comment>
<accession>A0A438DT83</accession>
<protein>
    <recommendedName>
        <fullName evidence="3">Retrotransposon Copia-like N-terminal domain-containing protein</fullName>
    </recommendedName>
</protein>
<dbReference type="AlphaFoldDB" id="A0A438DT83"/>
<evidence type="ECO:0000313" key="2">
    <source>
        <dbReference type="Proteomes" id="UP000288805"/>
    </source>
</evidence>
<dbReference type="EMBL" id="QGNW01001503">
    <property type="protein sequence ID" value="RVW38681.1"/>
    <property type="molecule type" value="Genomic_DNA"/>
</dbReference>